<name>A0A0F9DED8_9ZZZZ</name>
<dbReference type="EMBL" id="LAZR01029290">
    <property type="protein sequence ID" value="KKL60019.1"/>
    <property type="molecule type" value="Genomic_DNA"/>
</dbReference>
<proteinExistence type="predicted"/>
<dbReference type="AlphaFoldDB" id="A0A0F9DED8"/>
<comment type="caution">
    <text evidence="1">The sequence shown here is derived from an EMBL/GenBank/DDBJ whole genome shotgun (WGS) entry which is preliminary data.</text>
</comment>
<reference evidence="1" key="1">
    <citation type="journal article" date="2015" name="Nature">
        <title>Complex archaea that bridge the gap between prokaryotes and eukaryotes.</title>
        <authorList>
            <person name="Spang A."/>
            <person name="Saw J.H."/>
            <person name="Jorgensen S.L."/>
            <person name="Zaremba-Niedzwiedzka K."/>
            <person name="Martijn J."/>
            <person name="Lind A.E."/>
            <person name="van Eijk R."/>
            <person name="Schleper C."/>
            <person name="Guy L."/>
            <person name="Ettema T.J."/>
        </authorList>
    </citation>
    <scope>NUCLEOTIDE SEQUENCE</scope>
</reference>
<protein>
    <submittedName>
        <fullName evidence="1">Uncharacterized protein</fullName>
    </submittedName>
</protein>
<evidence type="ECO:0000313" key="1">
    <source>
        <dbReference type="EMBL" id="KKL60019.1"/>
    </source>
</evidence>
<accession>A0A0F9DED8</accession>
<sequence>MEIDVKDKGLDQDIELADRVIALIPSGRKASHRLYWIENVCIGYAERFVRDWRVAGTCLERMSCMQISELCEKSDGLLYHGWLKDPRAIMEAYVMEKGYGN</sequence>
<gene>
    <name evidence="1" type="ORF">LCGC14_2209490</name>
</gene>
<organism evidence="1">
    <name type="scientific">marine sediment metagenome</name>
    <dbReference type="NCBI Taxonomy" id="412755"/>
    <lineage>
        <taxon>unclassified sequences</taxon>
        <taxon>metagenomes</taxon>
        <taxon>ecological metagenomes</taxon>
    </lineage>
</organism>